<dbReference type="RefSeq" id="XP_001012911.2">
    <property type="nucleotide sequence ID" value="XM_001012911.2"/>
</dbReference>
<name>Q237S5_TETTS</name>
<gene>
    <name evidence="1" type="ORF">TTHERM_00320110</name>
</gene>
<dbReference type="EMBL" id="GG662743">
    <property type="protein sequence ID" value="EAR92666.2"/>
    <property type="molecule type" value="Genomic_DNA"/>
</dbReference>
<protein>
    <submittedName>
        <fullName evidence="1">Uncharacterized protein</fullName>
    </submittedName>
</protein>
<evidence type="ECO:0000313" key="1">
    <source>
        <dbReference type="EMBL" id="EAR92666.2"/>
    </source>
</evidence>
<dbReference type="KEGG" id="tet:TTHERM_00320110"/>
<dbReference type="Proteomes" id="UP000009168">
    <property type="component" value="Unassembled WGS sequence"/>
</dbReference>
<evidence type="ECO:0000313" key="2">
    <source>
        <dbReference type="Proteomes" id="UP000009168"/>
    </source>
</evidence>
<sequence length="137" mass="15591">MAACKPGYKPLGKTSNCTQKCPKGFIEQEEQCIKPNSYSRGVGYSWIPQDGPFSVVQSQLRCNKENPNTSCEQLYVNQFALKEQKIQLKLAQKIITQLQVNSLVVLVLKKYGKEIKLLLIKNNAQIQNNNYQIKLEI</sequence>
<reference evidence="2" key="1">
    <citation type="journal article" date="2006" name="PLoS Biol.">
        <title>Macronuclear genome sequence of the ciliate Tetrahymena thermophila, a model eukaryote.</title>
        <authorList>
            <person name="Eisen J.A."/>
            <person name="Coyne R.S."/>
            <person name="Wu M."/>
            <person name="Wu D."/>
            <person name="Thiagarajan M."/>
            <person name="Wortman J.R."/>
            <person name="Badger J.H."/>
            <person name="Ren Q."/>
            <person name="Amedeo P."/>
            <person name="Jones K.M."/>
            <person name="Tallon L.J."/>
            <person name="Delcher A.L."/>
            <person name="Salzberg S.L."/>
            <person name="Silva J.C."/>
            <person name="Haas B.J."/>
            <person name="Majoros W.H."/>
            <person name="Farzad M."/>
            <person name="Carlton J.M."/>
            <person name="Smith R.K. Jr."/>
            <person name="Garg J."/>
            <person name="Pearlman R.E."/>
            <person name="Karrer K.M."/>
            <person name="Sun L."/>
            <person name="Manning G."/>
            <person name="Elde N.C."/>
            <person name="Turkewitz A.P."/>
            <person name="Asai D.J."/>
            <person name="Wilkes D.E."/>
            <person name="Wang Y."/>
            <person name="Cai H."/>
            <person name="Collins K."/>
            <person name="Stewart B.A."/>
            <person name="Lee S.R."/>
            <person name="Wilamowska K."/>
            <person name="Weinberg Z."/>
            <person name="Ruzzo W.L."/>
            <person name="Wloga D."/>
            <person name="Gaertig J."/>
            <person name="Frankel J."/>
            <person name="Tsao C.-C."/>
            <person name="Gorovsky M.A."/>
            <person name="Keeling P.J."/>
            <person name="Waller R.F."/>
            <person name="Patron N.J."/>
            <person name="Cherry J.M."/>
            <person name="Stover N.A."/>
            <person name="Krieger C.J."/>
            <person name="del Toro C."/>
            <person name="Ryder H.F."/>
            <person name="Williamson S.C."/>
            <person name="Barbeau R.A."/>
            <person name="Hamilton E.P."/>
            <person name="Orias E."/>
        </authorList>
    </citation>
    <scope>NUCLEOTIDE SEQUENCE [LARGE SCALE GENOMIC DNA]</scope>
    <source>
        <strain evidence="2">SB210</strain>
    </source>
</reference>
<accession>Q237S5</accession>
<dbReference type="AlphaFoldDB" id="Q237S5"/>
<dbReference type="HOGENOM" id="CLU_1006415_0_0_1"/>
<dbReference type="InParanoid" id="Q237S5"/>
<proteinExistence type="predicted"/>
<dbReference type="GeneID" id="7825110"/>
<organism evidence="1 2">
    <name type="scientific">Tetrahymena thermophila (strain SB210)</name>
    <dbReference type="NCBI Taxonomy" id="312017"/>
    <lineage>
        <taxon>Eukaryota</taxon>
        <taxon>Sar</taxon>
        <taxon>Alveolata</taxon>
        <taxon>Ciliophora</taxon>
        <taxon>Intramacronucleata</taxon>
        <taxon>Oligohymenophorea</taxon>
        <taxon>Hymenostomatida</taxon>
        <taxon>Tetrahymenina</taxon>
        <taxon>Tetrahymenidae</taxon>
        <taxon>Tetrahymena</taxon>
    </lineage>
</organism>
<keyword evidence="2" id="KW-1185">Reference proteome</keyword>